<dbReference type="Proteomes" id="UP001206890">
    <property type="component" value="Unassembled WGS sequence"/>
</dbReference>
<proteinExistence type="predicted"/>
<evidence type="ECO:0000256" key="1">
    <source>
        <dbReference type="SAM" id="MobiDB-lite"/>
    </source>
</evidence>
<comment type="caution">
    <text evidence="3">The sequence shown here is derived from an EMBL/GenBank/DDBJ whole genome shotgun (WGS) entry which is preliminary data.</text>
</comment>
<organism evidence="3 5">
    <name type="scientific">Dietzia cinnamea</name>
    <dbReference type="NCBI Taxonomy" id="321318"/>
    <lineage>
        <taxon>Bacteria</taxon>
        <taxon>Bacillati</taxon>
        <taxon>Actinomycetota</taxon>
        <taxon>Actinomycetes</taxon>
        <taxon>Mycobacteriales</taxon>
        <taxon>Dietziaceae</taxon>
        <taxon>Dietzia</taxon>
    </lineage>
</organism>
<sequence>MSPAQGADGLVAAIDLAAARAAEVGRRIADSAEDLDSVARRLGGRATDGEWSGRAGERARGEAADAAVEALMLSGNCLFVADVLRVEGSRLARAVTGWAAAEAAEPGTGDAVAVQDADRVLAMRLREAADGLAGRVDPATRPCLDLSGSTDDDPREVARLWHSLGPADRARLARDHPELGSVAGLSSATRDAINRTRLRRLLDATGSGAGAGSGAGGRLSDEAARDLEALAAYLEQDPRRHLLDLHPDGRAVVAGADPDSAERVVTLVPGTGSSLADLGRTGERAGAVCEAADAAEAAGEAGAGHGKGAAGECVAVSWQGYDAPDGIVSAGSSAGPAWAHAGDLRTYAAGLDAVEGLDGDDAPHAAIGYSYGSVVLGAAAADPEGLAADLMIHVGSPGAGVESLGRQWVDEAGVSRPAVDDDVVAVASRWDPVPWWSITGVLGERPGTDEFGGRSVDVTEPGAGPESVRTAHSRYLDPGTVSLTEIGRLVSGIE</sequence>
<dbReference type="EMBL" id="JBFTEZ010000002">
    <property type="protein sequence ID" value="MEX6463442.1"/>
    <property type="molecule type" value="Genomic_DNA"/>
</dbReference>
<protein>
    <submittedName>
        <fullName evidence="3 4">Alpha/beta hydrolase</fullName>
    </submittedName>
</protein>
<feature type="domain" description="DUF1023" evidence="2">
    <location>
        <begin position="248"/>
        <end position="417"/>
    </location>
</feature>
<reference evidence="3" key="1">
    <citation type="submission" date="2022-04" db="EMBL/GenBank/DDBJ databases">
        <title>Human microbiome associated bacterial genomes.</title>
        <authorList>
            <person name="Sandstrom S."/>
            <person name="Salamzade R."/>
            <person name="Kalan L.R."/>
        </authorList>
    </citation>
    <scope>NUCLEOTIDE SEQUENCE</scope>
    <source>
        <strain evidence="3">P3-SID1762</strain>
    </source>
</reference>
<reference evidence="4" key="3">
    <citation type="submission" date="2024-07" db="EMBL/GenBank/DDBJ databases">
        <authorList>
            <person name="Wildschutte H."/>
        </authorList>
    </citation>
    <scope>NUCLEOTIDE SEQUENCE</scope>
    <source>
        <strain evidence="4">N60</strain>
    </source>
</reference>
<evidence type="ECO:0000313" key="5">
    <source>
        <dbReference type="Proteomes" id="UP001206890"/>
    </source>
</evidence>
<keyword evidence="6" id="KW-1185">Reference proteome</keyword>
<dbReference type="GO" id="GO:0016787">
    <property type="term" value="F:hydrolase activity"/>
    <property type="evidence" value="ECO:0007669"/>
    <property type="project" value="UniProtKB-KW"/>
</dbReference>
<keyword evidence="3" id="KW-0378">Hydrolase</keyword>
<evidence type="ECO:0000259" key="2">
    <source>
        <dbReference type="Pfam" id="PF06259"/>
    </source>
</evidence>
<feature type="region of interest" description="Disordered" evidence="1">
    <location>
        <begin position="447"/>
        <end position="468"/>
    </location>
</feature>
<dbReference type="Proteomes" id="UP001560293">
    <property type="component" value="Unassembled WGS sequence"/>
</dbReference>
<accession>A0AAW5Q3I4</accession>
<dbReference type="EMBL" id="JALXTC010000001">
    <property type="protein sequence ID" value="MCT2116155.1"/>
    <property type="molecule type" value="Genomic_DNA"/>
</dbReference>
<gene>
    <name evidence="4" type="ORF">AB6N35_03580</name>
    <name evidence="3" type="ORF">M3D93_00045</name>
</gene>
<reference evidence="6" key="2">
    <citation type="submission" date="2024-07" db="EMBL/GenBank/DDBJ databases">
        <title>Pseudomonas strain that inhibits Aeromonas fish pathogens.</title>
        <authorList>
            <person name="Wildschutte H."/>
        </authorList>
    </citation>
    <scope>NUCLEOTIDE SEQUENCE [LARGE SCALE GENOMIC DNA]</scope>
    <source>
        <strain evidence="6">n60</strain>
    </source>
</reference>
<name>A0AAW5Q3I4_9ACTN</name>
<dbReference type="InterPro" id="IPR010427">
    <property type="entry name" value="DUF1023"/>
</dbReference>
<dbReference type="AlphaFoldDB" id="A0AAW5Q3I4"/>
<dbReference type="RefSeq" id="WP_061227910.1">
    <property type="nucleotide sequence ID" value="NZ_JALXRO010000027.1"/>
</dbReference>
<evidence type="ECO:0000313" key="6">
    <source>
        <dbReference type="Proteomes" id="UP001560293"/>
    </source>
</evidence>
<evidence type="ECO:0000313" key="4">
    <source>
        <dbReference type="EMBL" id="MEX6463442.1"/>
    </source>
</evidence>
<dbReference type="Pfam" id="PF06259">
    <property type="entry name" value="Abhydrolase_8"/>
    <property type="match status" value="1"/>
</dbReference>
<evidence type="ECO:0000313" key="3">
    <source>
        <dbReference type="EMBL" id="MCT2116155.1"/>
    </source>
</evidence>